<dbReference type="GO" id="GO:0009733">
    <property type="term" value="P:response to auxin"/>
    <property type="evidence" value="ECO:0007669"/>
    <property type="project" value="InterPro"/>
</dbReference>
<dbReference type="InterPro" id="IPR003676">
    <property type="entry name" value="SAUR_fam"/>
</dbReference>
<sequence length="68" mass="7527">MSFPRNFGYRDAVACSGRPPSMAEKGHFVVYSADGKLSVLPLAYLKNKIVGQLFRSAEKNLDYKAMAL</sequence>
<dbReference type="EMBL" id="VDCV01000002">
    <property type="protein sequence ID" value="KAB5568460.1"/>
    <property type="molecule type" value="Genomic_DNA"/>
</dbReference>
<gene>
    <name evidence="2" type="ORF">DKX38_002253</name>
</gene>
<dbReference type="PANTHER" id="PTHR31175">
    <property type="entry name" value="AUXIN-RESPONSIVE FAMILY PROTEIN"/>
    <property type="match status" value="1"/>
</dbReference>
<protein>
    <recommendedName>
        <fullName evidence="4">Auxin-responsive protein</fullName>
    </recommendedName>
</protein>
<reference evidence="3" key="1">
    <citation type="journal article" date="2019" name="Gigascience">
        <title>De novo genome assembly of the endangered Acer yangbiense, a plant species with extremely small populations endemic to Yunnan Province, China.</title>
        <authorList>
            <person name="Yang J."/>
            <person name="Wariss H.M."/>
            <person name="Tao L."/>
            <person name="Zhang R."/>
            <person name="Yun Q."/>
            <person name="Hollingsworth P."/>
            <person name="Dao Z."/>
            <person name="Luo G."/>
            <person name="Guo H."/>
            <person name="Ma Y."/>
            <person name="Sun W."/>
        </authorList>
    </citation>
    <scope>NUCLEOTIDE SEQUENCE [LARGE SCALE GENOMIC DNA]</scope>
    <source>
        <strain evidence="3">cv. br00</strain>
    </source>
</reference>
<name>A0A5N5NLJ9_9ROSI</name>
<proteinExistence type="inferred from homology"/>
<comment type="caution">
    <text evidence="2">The sequence shown here is derived from an EMBL/GenBank/DDBJ whole genome shotgun (WGS) entry which is preliminary data.</text>
</comment>
<dbReference type="Pfam" id="PF02519">
    <property type="entry name" value="Auxin_inducible"/>
    <property type="match status" value="1"/>
</dbReference>
<evidence type="ECO:0000256" key="1">
    <source>
        <dbReference type="ARBA" id="ARBA00006974"/>
    </source>
</evidence>
<comment type="similarity">
    <text evidence="1">Belongs to the ARG7 family.</text>
</comment>
<organism evidence="2 3">
    <name type="scientific">Salix brachista</name>
    <dbReference type="NCBI Taxonomy" id="2182728"/>
    <lineage>
        <taxon>Eukaryota</taxon>
        <taxon>Viridiplantae</taxon>
        <taxon>Streptophyta</taxon>
        <taxon>Embryophyta</taxon>
        <taxon>Tracheophyta</taxon>
        <taxon>Spermatophyta</taxon>
        <taxon>Magnoliopsida</taxon>
        <taxon>eudicotyledons</taxon>
        <taxon>Gunneridae</taxon>
        <taxon>Pentapetalae</taxon>
        <taxon>rosids</taxon>
        <taxon>fabids</taxon>
        <taxon>Malpighiales</taxon>
        <taxon>Salicaceae</taxon>
        <taxon>Saliceae</taxon>
        <taxon>Salix</taxon>
    </lineage>
</organism>
<accession>A0A5N5NLJ9</accession>
<dbReference type="Proteomes" id="UP000326939">
    <property type="component" value="Chromosome 2"/>
</dbReference>
<evidence type="ECO:0000313" key="3">
    <source>
        <dbReference type="Proteomes" id="UP000326939"/>
    </source>
</evidence>
<dbReference type="AlphaFoldDB" id="A0A5N5NLJ9"/>
<evidence type="ECO:0000313" key="2">
    <source>
        <dbReference type="EMBL" id="KAB5568460.1"/>
    </source>
</evidence>
<keyword evidence="3" id="KW-1185">Reference proteome</keyword>
<dbReference type="PANTHER" id="PTHR31175:SF65">
    <property type="entry name" value="AUXIN-RESPONSIVE PROTEIN SAUR66-LIKE"/>
    <property type="match status" value="1"/>
</dbReference>
<evidence type="ECO:0008006" key="4">
    <source>
        <dbReference type="Google" id="ProtNLM"/>
    </source>
</evidence>